<sequence>MCGKGTLASGLRAGAVGLGRGGLATRPDGPGPRASRLRRGGFADSQNGPPSGLVAKPPRLRPTRTICSNRD</sequence>
<name>A0A6M5YPW1_9BACT</name>
<accession>A0A6M5YPW1</accession>
<proteinExistence type="predicted"/>
<gene>
    <name evidence="2" type="ORF">FTUN_3631</name>
</gene>
<organism evidence="2 3">
    <name type="scientific">Frigoriglobus tundricola</name>
    <dbReference type="NCBI Taxonomy" id="2774151"/>
    <lineage>
        <taxon>Bacteria</taxon>
        <taxon>Pseudomonadati</taxon>
        <taxon>Planctomycetota</taxon>
        <taxon>Planctomycetia</taxon>
        <taxon>Gemmatales</taxon>
        <taxon>Gemmataceae</taxon>
        <taxon>Frigoriglobus</taxon>
    </lineage>
</organism>
<protein>
    <submittedName>
        <fullName evidence="2">Uncharacterized protein</fullName>
    </submittedName>
</protein>
<keyword evidence="3" id="KW-1185">Reference proteome</keyword>
<dbReference type="KEGG" id="ftj:FTUN_3631"/>
<evidence type="ECO:0000313" key="2">
    <source>
        <dbReference type="EMBL" id="QJW96077.1"/>
    </source>
</evidence>
<dbReference type="EMBL" id="CP053452">
    <property type="protein sequence ID" value="QJW96077.1"/>
    <property type="molecule type" value="Genomic_DNA"/>
</dbReference>
<feature type="region of interest" description="Disordered" evidence="1">
    <location>
        <begin position="1"/>
        <end position="71"/>
    </location>
</feature>
<dbReference type="AlphaFoldDB" id="A0A6M5YPW1"/>
<reference evidence="3" key="1">
    <citation type="submission" date="2020-05" db="EMBL/GenBank/DDBJ databases">
        <title>Frigoriglobus tundricola gen. nov., sp. nov., a psychrotolerant cellulolytic planctomycete of the family Gemmataceae with two divergent copies of 16S rRNA gene.</title>
        <authorList>
            <person name="Kulichevskaya I.S."/>
            <person name="Ivanova A.A."/>
            <person name="Naumoff D.G."/>
            <person name="Beletsky A.V."/>
            <person name="Rijpstra W.I.C."/>
            <person name="Sinninghe Damste J.S."/>
            <person name="Mardanov A.V."/>
            <person name="Ravin N.V."/>
            <person name="Dedysh S.N."/>
        </authorList>
    </citation>
    <scope>NUCLEOTIDE SEQUENCE [LARGE SCALE GENOMIC DNA]</scope>
    <source>
        <strain evidence="3">PL17</strain>
    </source>
</reference>
<evidence type="ECO:0000256" key="1">
    <source>
        <dbReference type="SAM" id="MobiDB-lite"/>
    </source>
</evidence>
<dbReference type="Proteomes" id="UP000503447">
    <property type="component" value="Chromosome"/>
</dbReference>
<evidence type="ECO:0000313" key="3">
    <source>
        <dbReference type="Proteomes" id="UP000503447"/>
    </source>
</evidence>